<gene>
    <name evidence="1" type="ORF">NIES30_08240</name>
</gene>
<dbReference type="OrthoDB" id="7470548at2"/>
<sequence>MDSDQGSDSDLFVPTERESFLSLLWDDVHACNAQSGIVTSAAQRRQYVRAMFACIEGAVWLFKQEALEQQQHKEDASIVFTASELSILAEVAPSIDGRGVIQELPANLRFVPNLLFTFGCHARAFDYEPVLRVSDHEWGYLKSSVTVRNRLMHPKQLSSMDISDDEIRTARAALKWFGLTCSAATLGVSMWYAKRAIQKIEDPEEAAAKLQIISTAAENLKRLVLDS</sequence>
<reference evidence="1 2" key="1">
    <citation type="submission" date="2016-11" db="EMBL/GenBank/DDBJ databases">
        <title>Draft Genome Sequences of Nine Cyanobacterial Strains from Diverse Habitats.</title>
        <authorList>
            <person name="Zhu T."/>
            <person name="Hou S."/>
            <person name="Lu X."/>
            <person name="Hess W.R."/>
        </authorList>
    </citation>
    <scope>NUCLEOTIDE SEQUENCE [LARGE SCALE GENOMIC DNA]</scope>
    <source>
        <strain evidence="1 2">NIES-30</strain>
    </source>
</reference>
<evidence type="ECO:0000313" key="2">
    <source>
        <dbReference type="Proteomes" id="UP000185557"/>
    </source>
</evidence>
<proteinExistence type="predicted"/>
<dbReference type="Proteomes" id="UP000185557">
    <property type="component" value="Unassembled WGS sequence"/>
</dbReference>
<dbReference type="EMBL" id="MRCG01000004">
    <property type="protein sequence ID" value="OKH49142.1"/>
    <property type="molecule type" value="Genomic_DNA"/>
</dbReference>
<accession>A0A1U7J7Q2</accession>
<name>A0A1U7J7Q2_9CYAN</name>
<organism evidence="1 2">
    <name type="scientific">Phormidium tenue NIES-30</name>
    <dbReference type="NCBI Taxonomy" id="549789"/>
    <lineage>
        <taxon>Bacteria</taxon>
        <taxon>Bacillati</taxon>
        <taxon>Cyanobacteriota</taxon>
        <taxon>Cyanophyceae</taxon>
        <taxon>Oscillatoriophycideae</taxon>
        <taxon>Oscillatoriales</taxon>
        <taxon>Oscillatoriaceae</taxon>
        <taxon>Phormidium</taxon>
    </lineage>
</organism>
<evidence type="ECO:0000313" key="1">
    <source>
        <dbReference type="EMBL" id="OKH49142.1"/>
    </source>
</evidence>
<keyword evidence="2" id="KW-1185">Reference proteome</keyword>
<comment type="caution">
    <text evidence="1">The sequence shown here is derived from an EMBL/GenBank/DDBJ whole genome shotgun (WGS) entry which is preliminary data.</text>
</comment>
<protein>
    <submittedName>
        <fullName evidence="1">Uncharacterized protein</fullName>
    </submittedName>
</protein>
<dbReference type="AlphaFoldDB" id="A0A1U7J7Q2"/>
<dbReference type="RefSeq" id="WP_073607925.1">
    <property type="nucleotide sequence ID" value="NZ_MRCG01000004.1"/>
</dbReference>